<dbReference type="CDD" id="cd06260">
    <property type="entry name" value="DUF820-like"/>
    <property type="match status" value="1"/>
</dbReference>
<dbReference type="SUPFAM" id="SSF52980">
    <property type="entry name" value="Restriction endonuclease-like"/>
    <property type="match status" value="1"/>
</dbReference>
<dbReference type="InterPro" id="IPR012296">
    <property type="entry name" value="Nuclease_put_TT1808"/>
</dbReference>
<keyword evidence="2" id="KW-0540">Nuclease</keyword>
<protein>
    <submittedName>
        <fullName evidence="2">Uma2 family endonuclease</fullName>
    </submittedName>
</protein>
<dbReference type="PANTHER" id="PTHR34107">
    <property type="entry name" value="SLL0198 PROTEIN-RELATED"/>
    <property type="match status" value="1"/>
</dbReference>
<keyword evidence="3" id="KW-1185">Reference proteome</keyword>
<sequence>MHWQEVCNHPALHDLPFKIELNEWGQVLMSPVKVRHSALQGAIARALPASGVVLLECAIATTKGTRVADVAWCSAARFQQIHTETECSIAPEVCIEVISAGNTAMEMREKTALYFAAGALEVWLCNDDGVLQYFNPHGQLTQSHLIPTFPQRVIITPPCE</sequence>
<dbReference type="GO" id="GO:0004519">
    <property type="term" value="F:endonuclease activity"/>
    <property type="evidence" value="ECO:0007669"/>
    <property type="project" value="UniProtKB-KW"/>
</dbReference>
<organism evidence="2 3">
    <name type="scientific">Thiospirillum jenense</name>
    <dbReference type="NCBI Taxonomy" id="1653858"/>
    <lineage>
        <taxon>Bacteria</taxon>
        <taxon>Pseudomonadati</taxon>
        <taxon>Pseudomonadota</taxon>
        <taxon>Gammaproteobacteria</taxon>
        <taxon>Chromatiales</taxon>
        <taxon>Chromatiaceae</taxon>
        <taxon>Thiospirillum</taxon>
    </lineage>
</organism>
<dbReference type="AlphaFoldDB" id="A0A839HCC0"/>
<proteinExistence type="predicted"/>
<feature type="domain" description="Putative restriction endonuclease" evidence="1">
    <location>
        <begin position="18"/>
        <end position="141"/>
    </location>
</feature>
<gene>
    <name evidence="2" type="ORF">HUK38_08060</name>
</gene>
<comment type="caution">
    <text evidence="2">The sequence shown here is derived from an EMBL/GenBank/DDBJ whole genome shotgun (WGS) entry which is preliminary data.</text>
</comment>
<keyword evidence="2" id="KW-0255">Endonuclease</keyword>
<dbReference type="Gene3D" id="3.90.1570.10">
    <property type="entry name" value="tt1808, chain A"/>
    <property type="match status" value="1"/>
</dbReference>
<evidence type="ECO:0000313" key="3">
    <source>
        <dbReference type="Proteomes" id="UP000548632"/>
    </source>
</evidence>
<accession>A0A839HCC0</accession>
<dbReference type="Proteomes" id="UP000548632">
    <property type="component" value="Unassembled WGS sequence"/>
</dbReference>
<dbReference type="Pfam" id="PF05685">
    <property type="entry name" value="Uma2"/>
    <property type="match status" value="1"/>
</dbReference>
<dbReference type="EMBL" id="JABVCQ010000014">
    <property type="protein sequence ID" value="MBB1126184.1"/>
    <property type="molecule type" value="Genomic_DNA"/>
</dbReference>
<evidence type="ECO:0000313" key="2">
    <source>
        <dbReference type="EMBL" id="MBB1126184.1"/>
    </source>
</evidence>
<dbReference type="PANTHER" id="PTHR34107:SF4">
    <property type="entry name" value="SLL1222 PROTEIN"/>
    <property type="match status" value="1"/>
</dbReference>
<dbReference type="RefSeq" id="WP_182583809.1">
    <property type="nucleotide sequence ID" value="NZ_JABVCQ010000014.1"/>
</dbReference>
<dbReference type="InterPro" id="IPR011335">
    <property type="entry name" value="Restrct_endonuc-II-like"/>
</dbReference>
<keyword evidence="2" id="KW-0378">Hydrolase</keyword>
<reference evidence="2 3" key="1">
    <citation type="journal article" date="2020" name="Arch. Microbiol.">
        <title>The genome sequence of the giant phototrophic gammaproteobacterium Thiospirillum jenense gives insight into its physiological properties and phylogenetic relationships.</title>
        <authorList>
            <person name="Imhoff J.F."/>
            <person name="Meyer T.E."/>
            <person name="Kyndt J.A."/>
        </authorList>
    </citation>
    <scope>NUCLEOTIDE SEQUENCE [LARGE SCALE GENOMIC DNA]</scope>
    <source>
        <strain evidence="2 3">DSM 216</strain>
    </source>
</reference>
<evidence type="ECO:0000259" key="1">
    <source>
        <dbReference type="Pfam" id="PF05685"/>
    </source>
</evidence>
<name>A0A839HCC0_9GAMM</name>
<dbReference type="InterPro" id="IPR008538">
    <property type="entry name" value="Uma2"/>
</dbReference>